<accession>A0A149QZH8</accession>
<evidence type="ECO:0000313" key="3">
    <source>
        <dbReference type="Proteomes" id="UP000075573"/>
    </source>
</evidence>
<evidence type="ECO:0000256" key="1">
    <source>
        <dbReference type="SAM" id="Phobius"/>
    </source>
</evidence>
<name>A0A149QZH8_9PROT</name>
<evidence type="ECO:0000313" key="2">
    <source>
        <dbReference type="EMBL" id="KXV02537.1"/>
    </source>
</evidence>
<dbReference type="Proteomes" id="UP000075573">
    <property type="component" value="Unassembled WGS sequence"/>
</dbReference>
<dbReference type="EMBL" id="LHZB01000090">
    <property type="protein sequence ID" value="KXV02537.1"/>
    <property type="molecule type" value="Genomic_DNA"/>
</dbReference>
<keyword evidence="1" id="KW-1133">Transmembrane helix</keyword>
<dbReference type="RefSeq" id="WP_062493958.1">
    <property type="nucleotide sequence ID" value="NZ_LHZB01000090.1"/>
</dbReference>
<proteinExistence type="predicted"/>
<sequence length="63" mass="6962">MKTLIIIAVSFLALDVLATVLLHTLLVGRALLHMLMWTTALAAILCIAFSMWKSIRKGFMCKG</sequence>
<keyword evidence="1" id="KW-0472">Membrane</keyword>
<protein>
    <submittedName>
        <fullName evidence="2">Uncharacterized protein</fullName>
    </submittedName>
</protein>
<gene>
    <name evidence="2" type="ORF">AD929_02275</name>
</gene>
<dbReference type="PATRIC" id="fig|442.7.peg.2898"/>
<keyword evidence="1" id="KW-0812">Transmembrane</keyword>
<dbReference type="AlphaFoldDB" id="A0A149QZH8"/>
<reference evidence="2 3" key="1">
    <citation type="submission" date="2015-06" db="EMBL/GenBank/DDBJ databases">
        <title>Improved classification and identification of acetic acid bacteria using matrix-assisted laser desorption/ionization time-of-flight mass spectrometry; Gluconobacter nephelii and Gluconobacter uchimurae are later heterotypic synonyms of Gluconobacter japonicus and Gluconobacter oxydans, respectively.</title>
        <authorList>
            <person name="Li L."/>
            <person name="Cleenwerck I."/>
            <person name="De Vuyst L."/>
            <person name="Vandamme P."/>
        </authorList>
    </citation>
    <scope>NUCLEOTIDE SEQUENCE [LARGE SCALE GENOMIC DNA]</scope>
    <source>
        <strain evidence="2 3">LMG 1764</strain>
    </source>
</reference>
<feature type="transmembrane region" description="Helical" evidence="1">
    <location>
        <begin position="34"/>
        <end position="52"/>
    </location>
</feature>
<organism evidence="2 3">
    <name type="scientific">Gluconobacter potus</name>
    <dbReference type="NCBI Taxonomy" id="2724927"/>
    <lineage>
        <taxon>Bacteria</taxon>
        <taxon>Pseudomonadati</taxon>
        <taxon>Pseudomonadota</taxon>
        <taxon>Alphaproteobacteria</taxon>
        <taxon>Acetobacterales</taxon>
        <taxon>Acetobacteraceae</taxon>
        <taxon>Gluconobacter</taxon>
    </lineage>
</organism>
<comment type="caution">
    <text evidence="2">The sequence shown here is derived from an EMBL/GenBank/DDBJ whole genome shotgun (WGS) entry which is preliminary data.</text>
</comment>